<dbReference type="PIRSF" id="PIRSF004761">
    <property type="entry name" value="Hydrgn_mat_HypA"/>
    <property type="match status" value="1"/>
</dbReference>
<feature type="binding site" evidence="4">
    <location>
        <position position="76"/>
    </location>
    <ligand>
        <name>Zn(2+)</name>
        <dbReference type="ChEBI" id="CHEBI:29105"/>
    </ligand>
</feature>
<evidence type="ECO:0000313" key="5">
    <source>
        <dbReference type="EMBL" id="QDU27202.1"/>
    </source>
</evidence>
<dbReference type="Proteomes" id="UP000315017">
    <property type="component" value="Chromosome"/>
</dbReference>
<dbReference type="GO" id="GO:0051604">
    <property type="term" value="P:protein maturation"/>
    <property type="evidence" value="ECO:0007669"/>
    <property type="project" value="InterPro"/>
</dbReference>
<evidence type="ECO:0000313" key="6">
    <source>
        <dbReference type="Proteomes" id="UP000315017"/>
    </source>
</evidence>
<sequence>MHEWSFARKLLQQATGICHANGARHCLEVRVQIGPLSGIEATLLESAFEQLASDHELAPTRLVIERTPLVVRCRDCAAESELSDFDFYCRLCGGRAVQVVAGDQLQLVSVTVDDAALMIKGTT</sequence>
<dbReference type="KEGG" id="aagg:ETAA8_22870"/>
<dbReference type="PANTHER" id="PTHR34535:SF3">
    <property type="entry name" value="HYDROGENASE MATURATION FACTOR HYPA"/>
    <property type="match status" value="1"/>
</dbReference>
<keyword evidence="3 4" id="KW-0862">Zinc</keyword>
<feature type="binding site" evidence="4">
    <location>
        <position position="89"/>
    </location>
    <ligand>
        <name>Zn(2+)</name>
        <dbReference type="ChEBI" id="CHEBI:29105"/>
    </ligand>
</feature>
<dbReference type="HAMAP" id="MF_00213">
    <property type="entry name" value="HypA_HybF"/>
    <property type="match status" value="1"/>
</dbReference>
<evidence type="ECO:0000256" key="4">
    <source>
        <dbReference type="HAMAP-Rule" id="MF_00213"/>
    </source>
</evidence>
<dbReference type="RefSeq" id="WP_145088068.1">
    <property type="nucleotide sequence ID" value="NZ_CP036274.1"/>
</dbReference>
<dbReference type="PANTHER" id="PTHR34535">
    <property type="entry name" value="HYDROGENASE MATURATION FACTOR HYPA"/>
    <property type="match status" value="1"/>
</dbReference>
<evidence type="ECO:0000256" key="2">
    <source>
        <dbReference type="ARBA" id="ARBA00022723"/>
    </source>
</evidence>
<accession>A0A517YAM7</accession>
<dbReference type="InterPro" id="IPR000688">
    <property type="entry name" value="HypA/HybF"/>
</dbReference>
<dbReference type="GO" id="GO:0008270">
    <property type="term" value="F:zinc ion binding"/>
    <property type="evidence" value="ECO:0007669"/>
    <property type="project" value="UniProtKB-UniRule"/>
</dbReference>
<keyword evidence="6" id="KW-1185">Reference proteome</keyword>
<reference evidence="5 6" key="1">
    <citation type="submission" date="2019-02" db="EMBL/GenBank/DDBJ databases">
        <title>Deep-cultivation of Planctomycetes and their phenomic and genomic characterization uncovers novel biology.</title>
        <authorList>
            <person name="Wiegand S."/>
            <person name="Jogler M."/>
            <person name="Boedeker C."/>
            <person name="Pinto D."/>
            <person name="Vollmers J."/>
            <person name="Rivas-Marin E."/>
            <person name="Kohn T."/>
            <person name="Peeters S.H."/>
            <person name="Heuer A."/>
            <person name="Rast P."/>
            <person name="Oberbeckmann S."/>
            <person name="Bunk B."/>
            <person name="Jeske O."/>
            <person name="Meyerdierks A."/>
            <person name="Storesund J.E."/>
            <person name="Kallscheuer N."/>
            <person name="Luecker S."/>
            <person name="Lage O.M."/>
            <person name="Pohl T."/>
            <person name="Merkel B.J."/>
            <person name="Hornburger P."/>
            <person name="Mueller R.-W."/>
            <person name="Bruemmer F."/>
            <person name="Labrenz M."/>
            <person name="Spormann A.M."/>
            <person name="Op den Camp H."/>
            <person name="Overmann J."/>
            <person name="Amann R."/>
            <person name="Jetten M.S.M."/>
            <person name="Mascher T."/>
            <person name="Medema M.H."/>
            <person name="Devos D.P."/>
            <person name="Kaster A.-K."/>
            <person name="Ovreas L."/>
            <person name="Rohde M."/>
            <person name="Galperin M.Y."/>
            <person name="Jogler C."/>
        </authorList>
    </citation>
    <scope>NUCLEOTIDE SEQUENCE [LARGE SCALE GENOMIC DNA]</scope>
    <source>
        <strain evidence="5 6">ETA_A8</strain>
    </source>
</reference>
<dbReference type="Pfam" id="PF01155">
    <property type="entry name" value="HypA"/>
    <property type="match status" value="1"/>
</dbReference>
<feature type="binding site" evidence="4">
    <location>
        <position position="2"/>
    </location>
    <ligand>
        <name>Ni(2+)</name>
        <dbReference type="ChEBI" id="CHEBI:49786"/>
    </ligand>
</feature>
<keyword evidence="2 4" id="KW-0479">Metal-binding</keyword>
<dbReference type="OrthoDB" id="288014at2"/>
<feature type="binding site" evidence="4">
    <location>
        <position position="73"/>
    </location>
    <ligand>
        <name>Zn(2+)</name>
        <dbReference type="ChEBI" id="CHEBI:29105"/>
    </ligand>
</feature>
<dbReference type="AlphaFoldDB" id="A0A517YAM7"/>
<comment type="function">
    <text evidence="4">Involved in the maturation of [NiFe] hydrogenases. Required for nickel insertion into the metal center of the hydrogenase.</text>
</comment>
<protein>
    <recommendedName>
        <fullName evidence="4">Hydrogenase maturation factor HypA</fullName>
    </recommendedName>
</protein>
<evidence type="ECO:0000256" key="3">
    <source>
        <dbReference type="ARBA" id="ARBA00022833"/>
    </source>
</evidence>
<proteinExistence type="inferred from homology"/>
<dbReference type="Gene3D" id="3.30.2320.80">
    <property type="match status" value="1"/>
</dbReference>
<comment type="similarity">
    <text evidence="4">Belongs to the HypA/HybF family.</text>
</comment>
<evidence type="ECO:0000256" key="1">
    <source>
        <dbReference type="ARBA" id="ARBA00022596"/>
    </source>
</evidence>
<keyword evidence="1 4" id="KW-0533">Nickel</keyword>
<dbReference type="GO" id="GO:0016151">
    <property type="term" value="F:nickel cation binding"/>
    <property type="evidence" value="ECO:0007669"/>
    <property type="project" value="UniProtKB-UniRule"/>
</dbReference>
<feature type="binding site" evidence="4">
    <location>
        <position position="92"/>
    </location>
    <ligand>
        <name>Zn(2+)</name>
        <dbReference type="ChEBI" id="CHEBI:29105"/>
    </ligand>
</feature>
<gene>
    <name evidence="4" type="primary">hypA</name>
    <name evidence="5" type="ORF">ETAA8_22870</name>
</gene>
<organism evidence="5 6">
    <name type="scientific">Anatilimnocola aggregata</name>
    <dbReference type="NCBI Taxonomy" id="2528021"/>
    <lineage>
        <taxon>Bacteria</taxon>
        <taxon>Pseudomonadati</taxon>
        <taxon>Planctomycetota</taxon>
        <taxon>Planctomycetia</taxon>
        <taxon>Pirellulales</taxon>
        <taxon>Pirellulaceae</taxon>
        <taxon>Anatilimnocola</taxon>
    </lineage>
</organism>
<dbReference type="EMBL" id="CP036274">
    <property type="protein sequence ID" value="QDU27202.1"/>
    <property type="molecule type" value="Genomic_DNA"/>
</dbReference>
<name>A0A517YAM7_9BACT</name>